<dbReference type="Proteomes" id="UP000541154">
    <property type="component" value="Unassembled WGS sequence"/>
</dbReference>
<dbReference type="FunFam" id="3.90.1170.40:FF:000003">
    <property type="entry name" value="Molybdopterin converting factor subunit 2"/>
    <property type="match status" value="1"/>
</dbReference>
<dbReference type="Proteomes" id="UP000326877">
    <property type="component" value="Unassembled WGS sequence"/>
</dbReference>
<protein>
    <recommendedName>
        <fullName evidence="4">Molybdopterin synthase catalytic subunit</fullName>
        <ecNumber evidence="4">2.8.1.12</ecNumber>
    </recommendedName>
    <alternativeName>
        <fullName evidence="4">Common component for nitrate reductase and xanthine dehydrogenase protein H</fullName>
    </alternativeName>
    <alternativeName>
        <fullName evidence="4">Molybdenum cofactor synthesis protein 2 large subunit</fullName>
    </alternativeName>
    <alternativeName>
        <fullName evidence="4">Molybdenum cofactor synthesis protein 2B</fullName>
        <shortName evidence="4">MOCS2B</shortName>
    </alternativeName>
</protein>
<keyword evidence="1 4" id="KW-0963">Cytoplasm</keyword>
<dbReference type="EMBL" id="ML735219">
    <property type="protein sequence ID" value="KAE8395192.1"/>
    <property type="molecule type" value="Genomic_DNA"/>
</dbReference>
<dbReference type="EMBL" id="SPNV01000074">
    <property type="protein sequence ID" value="KAF5862411.1"/>
    <property type="molecule type" value="Genomic_DNA"/>
</dbReference>
<dbReference type="InterPro" id="IPR028888">
    <property type="entry name" value="MOCS2B_euk"/>
</dbReference>
<comment type="subunit">
    <text evidence="4">Heterotetramer; composed of 2 small (MOCS2A) and 2 large (MOCS2B) subunits.</text>
</comment>
<evidence type="ECO:0000313" key="5">
    <source>
        <dbReference type="EMBL" id="KAE8395192.1"/>
    </source>
</evidence>
<accession>A0A5N7CLS3</accession>
<reference evidence="5" key="2">
    <citation type="submission" date="2019-04" db="EMBL/GenBank/DDBJ databases">
        <title>Friends and foes A comparative genomics studyof 23 Aspergillus species from section Flavi.</title>
        <authorList>
            <consortium name="DOE Joint Genome Institute"/>
            <person name="Kjaerbolling I."/>
            <person name="Vesth T."/>
            <person name="Frisvad J.C."/>
            <person name="Nybo J.L."/>
            <person name="Theobald S."/>
            <person name="Kildgaard S."/>
            <person name="Isbrandt T."/>
            <person name="Kuo A."/>
            <person name="Sato A."/>
            <person name="Lyhne E.K."/>
            <person name="Kogle M.E."/>
            <person name="Wiebenga A."/>
            <person name="Kun R.S."/>
            <person name="Lubbers R.J."/>
            <person name="Makela M.R."/>
            <person name="Barry K."/>
            <person name="Chovatia M."/>
            <person name="Clum A."/>
            <person name="Daum C."/>
            <person name="Haridas S."/>
            <person name="He G."/>
            <person name="LaButti K."/>
            <person name="Lipzen A."/>
            <person name="Mondo S."/>
            <person name="Riley R."/>
            <person name="Salamov A."/>
            <person name="Simmons B.A."/>
            <person name="Magnuson J.K."/>
            <person name="Henrissat B."/>
            <person name="Mortensen U.H."/>
            <person name="Larsen T.O."/>
            <person name="Devries R.P."/>
            <person name="Grigoriev I.V."/>
            <person name="Machida M."/>
            <person name="Baker S.E."/>
            <person name="Andersen M.R."/>
        </authorList>
    </citation>
    <scope>NUCLEOTIDE SEQUENCE [LARGE SCALE GENOMIC DNA]</scope>
    <source>
        <strain evidence="5">IBT 14317</strain>
    </source>
</reference>
<dbReference type="AlphaFoldDB" id="A0A5N7CLS3"/>
<comment type="pathway">
    <text evidence="4">Cofactor biosynthesis; molybdopterin biosynthesis.</text>
</comment>
<feature type="binding site" evidence="4">
    <location>
        <position position="158"/>
    </location>
    <ligand>
        <name>substrate</name>
    </ligand>
</feature>
<dbReference type="EC" id="2.8.1.12" evidence="4"/>
<evidence type="ECO:0000256" key="2">
    <source>
        <dbReference type="ARBA" id="ARBA00022679"/>
    </source>
</evidence>
<dbReference type="SUPFAM" id="SSF54690">
    <property type="entry name" value="Molybdopterin synthase subunit MoaE"/>
    <property type="match status" value="1"/>
</dbReference>
<reference evidence="6 7" key="1">
    <citation type="submission" date="2019-04" db="EMBL/GenBank/DDBJ databases">
        <title>Aspergillus burnettii sp. nov., novel species from soil in southeast Queensland.</title>
        <authorList>
            <person name="Gilchrist C.L.M."/>
            <person name="Pitt J.I."/>
            <person name="Lange L."/>
            <person name="Lacey H.J."/>
            <person name="Vuong D."/>
            <person name="Midgley D.J."/>
            <person name="Greenfield P."/>
            <person name="Bradbury M."/>
            <person name="Lacey E."/>
            <person name="Busk P.K."/>
            <person name="Pilgaard B."/>
            <person name="Chooi Y.H."/>
            <person name="Piggott A.M."/>
        </authorList>
    </citation>
    <scope>NUCLEOTIDE SEQUENCE [LARGE SCALE GENOMIC DNA]</scope>
    <source>
        <strain evidence="6 7">FRR 5400</strain>
    </source>
</reference>
<dbReference type="Pfam" id="PF02391">
    <property type="entry name" value="MoaE"/>
    <property type="match status" value="1"/>
</dbReference>
<dbReference type="PANTHER" id="PTHR23404">
    <property type="entry name" value="MOLYBDOPTERIN SYNTHASE RELATED"/>
    <property type="match status" value="1"/>
</dbReference>
<comment type="subcellular location">
    <subcellularLocation>
        <location evidence="4">Cytoplasm</location>
    </subcellularLocation>
</comment>
<evidence type="ECO:0000256" key="1">
    <source>
        <dbReference type="ARBA" id="ARBA00022490"/>
    </source>
</evidence>
<keyword evidence="3 4" id="KW-0501">Molybdenum cofactor biosynthesis</keyword>
<dbReference type="InterPro" id="IPR003448">
    <property type="entry name" value="Mopterin_biosynth_MoaE"/>
</dbReference>
<dbReference type="GO" id="GO:0030366">
    <property type="term" value="F:molybdopterin synthase activity"/>
    <property type="evidence" value="ECO:0007669"/>
    <property type="project" value="UniProtKB-UniRule"/>
</dbReference>
<gene>
    <name evidence="6" type="primary">MOCS2_2</name>
    <name evidence="4" type="synonym">cnxH</name>
    <name evidence="5" type="ORF">BDV23DRAFT_178713</name>
    <name evidence="6" type="ORF">ETB97_011685</name>
</gene>
<feature type="binding site" evidence="4">
    <location>
        <begin position="142"/>
        <end position="143"/>
    </location>
    <ligand>
        <name>substrate</name>
    </ligand>
</feature>
<dbReference type="Gene3D" id="3.90.1170.40">
    <property type="entry name" value="Molybdopterin biosynthesis MoaE subunit"/>
    <property type="match status" value="1"/>
</dbReference>
<comment type="similarity">
    <text evidence="4">Belongs to the MoaE family. MOCS2B subfamily.</text>
</comment>
<dbReference type="OrthoDB" id="5531344at2759"/>
<evidence type="ECO:0000313" key="6">
    <source>
        <dbReference type="EMBL" id="KAF5862411.1"/>
    </source>
</evidence>
<dbReference type="InterPro" id="IPR036563">
    <property type="entry name" value="MoaE_sf"/>
</dbReference>
<keyword evidence="7" id="KW-1185">Reference proteome</keyword>
<organism evidence="5">
    <name type="scientific">Petromyces alliaceus</name>
    <name type="common">Aspergillus alliaceus</name>
    <dbReference type="NCBI Taxonomy" id="209559"/>
    <lineage>
        <taxon>Eukaryota</taxon>
        <taxon>Fungi</taxon>
        <taxon>Dikarya</taxon>
        <taxon>Ascomycota</taxon>
        <taxon>Pezizomycotina</taxon>
        <taxon>Eurotiomycetes</taxon>
        <taxon>Eurotiomycetidae</taxon>
        <taxon>Eurotiales</taxon>
        <taxon>Aspergillaceae</taxon>
        <taxon>Aspergillus</taxon>
        <taxon>Aspergillus subgen. Circumdati</taxon>
    </lineage>
</organism>
<dbReference type="UniPathway" id="UPA00344"/>
<dbReference type="CDD" id="cd00756">
    <property type="entry name" value="MoaE"/>
    <property type="match status" value="1"/>
</dbReference>
<dbReference type="GO" id="GO:0006777">
    <property type="term" value="P:Mo-molybdopterin cofactor biosynthetic process"/>
    <property type="evidence" value="ECO:0007669"/>
    <property type="project" value="UniProtKB-UniRule"/>
</dbReference>
<dbReference type="HAMAP" id="MF_03052">
    <property type="entry name" value="MOC2B"/>
    <property type="match status" value="1"/>
</dbReference>
<evidence type="ECO:0000313" key="7">
    <source>
        <dbReference type="Proteomes" id="UP000541154"/>
    </source>
</evidence>
<feature type="binding site" evidence="4">
    <location>
        <begin position="165"/>
        <end position="167"/>
    </location>
    <ligand>
        <name>substrate</name>
    </ligand>
</feature>
<evidence type="ECO:0000256" key="3">
    <source>
        <dbReference type="ARBA" id="ARBA00023150"/>
    </source>
</evidence>
<sequence length="194" mass="21301">MDISTSPTCTVSYAPMSFERKASQPSHLDPSTFPRTIALPDENIYIELTYNTLNPASALSYTNSPAAGANVLFLGTTRNTFDDRPVAQLNYTSYPPLASKSLTQIARKSKEKHGLIGVSISHRLGVVPVGEASILITVSSGHRRAAWRAGEEILDECKAKVEIWKREEFVGSKPGEGEWRANRDWDGEGNYVSV</sequence>
<dbReference type="GO" id="GO:1990140">
    <property type="term" value="C:molybdopterin synthase complex"/>
    <property type="evidence" value="ECO:0007669"/>
    <property type="project" value="UniProtKB-UniRule"/>
</dbReference>
<comment type="catalytic activity">
    <reaction evidence="4">
        <text>2 [molybdopterin-synthase sulfur-carrier protein]-C-terminal-Gly-aminoethanethioate + cyclic pyranopterin phosphate + H2O = molybdopterin + 2 [molybdopterin-synthase sulfur-carrier protein]-C-terminal Gly-Gly + 2 H(+)</text>
        <dbReference type="Rhea" id="RHEA:26333"/>
        <dbReference type="Rhea" id="RHEA-COMP:12202"/>
        <dbReference type="Rhea" id="RHEA-COMP:19907"/>
        <dbReference type="ChEBI" id="CHEBI:15377"/>
        <dbReference type="ChEBI" id="CHEBI:15378"/>
        <dbReference type="ChEBI" id="CHEBI:58698"/>
        <dbReference type="ChEBI" id="CHEBI:59648"/>
        <dbReference type="ChEBI" id="CHEBI:90778"/>
        <dbReference type="ChEBI" id="CHEBI:232372"/>
        <dbReference type="EC" id="2.8.1.12"/>
    </reaction>
</comment>
<proteinExistence type="inferred from homology"/>
<accession>A0A8H6E7M1</accession>
<evidence type="ECO:0000256" key="4">
    <source>
        <dbReference type="HAMAP-Rule" id="MF_03052"/>
    </source>
</evidence>
<comment type="function">
    <text evidence="4">Catalytic subunit of the molybdopterin synthase complex, a complex that catalyzes the conversion of precursor Z into molybdopterin. Acts by mediating the incorporation of 2 sulfur atoms from thiocarboxylated MOCS2A into precursor Z to generate a dithiolene group.</text>
</comment>
<name>A0A5N7CLS3_PETAA</name>
<keyword evidence="2 4" id="KW-0808">Transferase</keyword>